<dbReference type="InterPro" id="IPR003598">
    <property type="entry name" value="Ig_sub2"/>
</dbReference>
<dbReference type="SMART" id="SM00408">
    <property type="entry name" value="IGc2"/>
    <property type="match status" value="4"/>
</dbReference>
<dbReference type="GO" id="GO:0098632">
    <property type="term" value="F:cell-cell adhesion mediator activity"/>
    <property type="evidence" value="ECO:0007669"/>
    <property type="project" value="TreeGrafter"/>
</dbReference>
<feature type="domain" description="Ig-like" evidence="5">
    <location>
        <begin position="1"/>
        <end position="111"/>
    </location>
</feature>
<dbReference type="AlphaFoldDB" id="A0AAV1HAI7"/>
<dbReference type="GO" id="GO:0007156">
    <property type="term" value="P:homophilic cell adhesion via plasma membrane adhesion molecules"/>
    <property type="evidence" value="ECO:0007669"/>
    <property type="project" value="TreeGrafter"/>
</dbReference>
<keyword evidence="3" id="KW-0812">Transmembrane</keyword>
<dbReference type="EMBL" id="OY660884">
    <property type="protein sequence ID" value="CAJ1082873.1"/>
    <property type="molecule type" value="Genomic_DNA"/>
</dbReference>
<feature type="compositionally biased region" description="Basic and acidic residues" evidence="2">
    <location>
        <begin position="226"/>
        <end position="249"/>
    </location>
</feature>
<dbReference type="GO" id="GO:0070593">
    <property type="term" value="P:dendrite self-avoidance"/>
    <property type="evidence" value="ECO:0007669"/>
    <property type="project" value="TreeGrafter"/>
</dbReference>
<keyword evidence="3" id="KW-0472">Membrane</keyword>
<keyword evidence="3" id="KW-1133">Transmembrane helix</keyword>
<gene>
    <name evidence="6" type="ORF">XNOV1_A007159</name>
</gene>
<dbReference type="Proteomes" id="UP001178508">
    <property type="component" value="Chromosome 21"/>
</dbReference>
<feature type="domain" description="Ig-like" evidence="5">
    <location>
        <begin position="112"/>
        <end position="179"/>
    </location>
</feature>
<dbReference type="GO" id="GO:0007411">
    <property type="term" value="P:axon guidance"/>
    <property type="evidence" value="ECO:0007669"/>
    <property type="project" value="TreeGrafter"/>
</dbReference>
<keyword evidence="1" id="KW-0393">Immunoglobulin domain</keyword>
<feature type="transmembrane region" description="Helical" evidence="3">
    <location>
        <begin position="311"/>
        <end position="331"/>
    </location>
</feature>
<evidence type="ECO:0000256" key="3">
    <source>
        <dbReference type="SAM" id="Phobius"/>
    </source>
</evidence>
<dbReference type="Pfam" id="PF07686">
    <property type="entry name" value="V-set"/>
    <property type="match status" value="1"/>
</dbReference>
<dbReference type="SMART" id="SM00409">
    <property type="entry name" value="IG"/>
    <property type="match status" value="4"/>
</dbReference>
<feature type="compositionally biased region" description="Basic and acidic residues" evidence="2">
    <location>
        <begin position="285"/>
        <end position="303"/>
    </location>
</feature>
<proteinExistence type="predicted"/>
<dbReference type="Gene3D" id="2.60.40.10">
    <property type="entry name" value="Immunoglobulins"/>
    <property type="match status" value="4"/>
</dbReference>
<organism evidence="6 7">
    <name type="scientific">Xyrichtys novacula</name>
    <name type="common">Pearly razorfish</name>
    <name type="synonym">Hemipteronotus novacula</name>
    <dbReference type="NCBI Taxonomy" id="13765"/>
    <lineage>
        <taxon>Eukaryota</taxon>
        <taxon>Metazoa</taxon>
        <taxon>Chordata</taxon>
        <taxon>Craniata</taxon>
        <taxon>Vertebrata</taxon>
        <taxon>Euteleostomi</taxon>
        <taxon>Actinopterygii</taxon>
        <taxon>Neopterygii</taxon>
        <taxon>Teleostei</taxon>
        <taxon>Neoteleostei</taxon>
        <taxon>Acanthomorphata</taxon>
        <taxon>Eupercaria</taxon>
        <taxon>Labriformes</taxon>
        <taxon>Labridae</taxon>
        <taxon>Xyrichtys</taxon>
    </lineage>
</organism>
<dbReference type="InterPro" id="IPR007110">
    <property type="entry name" value="Ig-like_dom"/>
</dbReference>
<feature type="domain" description="Ig-like" evidence="5">
    <location>
        <begin position="412"/>
        <end position="537"/>
    </location>
</feature>
<dbReference type="InterPro" id="IPR003599">
    <property type="entry name" value="Ig_sub"/>
</dbReference>
<feature type="transmembrane region" description="Helical" evidence="3">
    <location>
        <begin position="671"/>
        <end position="697"/>
    </location>
</feature>
<evidence type="ECO:0000313" key="6">
    <source>
        <dbReference type="EMBL" id="CAJ1082873.1"/>
    </source>
</evidence>
<keyword evidence="7" id="KW-1185">Reference proteome</keyword>
<dbReference type="GO" id="GO:0005886">
    <property type="term" value="C:plasma membrane"/>
    <property type="evidence" value="ECO:0007669"/>
    <property type="project" value="TreeGrafter"/>
</dbReference>
<dbReference type="SUPFAM" id="SSF48726">
    <property type="entry name" value="Immunoglobulin"/>
    <property type="match status" value="4"/>
</dbReference>
<evidence type="ECO:0000256" key="4">
    <source>
        <dbReference type="SAM" id="SignalP"/>
    </source>
</evidence>
<dbReference type="PROSITE" id="PS50835">
    <property type="entry name" value="IG_LIKE"/>
    <property type="match status" value="4"/>
</dbReference>
<dbReference type="Pfam" id="PF13927">
    <property type="entry name" value="Ig_3"/>
    <property type="match status" value="1"/>
</dbReference>
<dbReference type="CDD" id="cd00099">
    <property type="entry name" value="IgV"/>
    <property type="match status" value="1"/>
</dbReference>
<evidence type="ECO:0000313" key="7">
    <source>
        <dbReference type="Proteomes" id="UP001178508"/>
    </source>
</evidence>
<dbReference type="PANTHER" id="PTHR10075:SF100">
    <property type="entry name" value="FASCICLIN-2"/>
    <property type="match status" value="1"/>
</dbReference>
<reference evidence="6" key="1">
    <citation type="submission" date="2023-08" db="EMBL/GenBank/DDBJ databases">
        <authorList>
            <person name="Alioto T."/>
            <person name="Alioto T."/>
            <person name="Gomez Garrido J."/>
        </authorList>
    </citation>
    <scope>NUCLEOTIDE SEQUENCE</scope>
</reference>
<feature type="region of interest" description="Disordered" evidence="2">
    <location>
        <begin position="192"/>
        <end position="306"/>
    </location>
</feature>
<feature type="domain" description="Ig-like" evidence="5">
    <location>
        <begin position="543"/>
        <end position="628"/>
    </location>
</feature>
<feature type="compositionally biased region" description="Basic and acidic residues" evidence="2">
    <location>
        <begin position="258"/>
        <end position="267"/>
    </location>
</feature>
<dbReference type="PANTHER" id="PTHR10075">
    <property type="entry name" value="BASIGIN RELATED"/>
    <property type="match status" value="1"/>
</dbReference>
<protein>
    <recommendedName>
        <fullName evidence="5">Ig-like domain-containing protein</fullName>
    </recommendedName>
</protein>
<evidence type="ECO:0000256" key="1">
    <source>
        <dbReference type="ARBA" id="ARBA00023319"/>
    </source>
</evidence>
<dbReference type="InterPro" id="IPR036179">
    <property type="entry name" value="Ig-like_dom_sf"/>
</dbReference>
<feature type="chain" id="PRO_5043897810" description="Ig-like domain-containing protein" evidence="4">
    <location>
        <begin position="22"/>
        <end position="781"/>
    </location>
</feature>
<evidence type="ECO:0000256" key="2">
    <source>
        <dbReference type="SAM" id="MobiDB-lite"/>
    </source>
</evidence>
<feature type="compositionally biased region" description="Basic and acidic residues" evidence="2">
    <location>
        <begin position="196"/>
        <end position="215"/>
    </location>
</feature>
<feature type="signal peptide" evidence="4">
    <location>
        <begin position="1"/>
        <end position="21"/>
    </location>
</feature>
<dbReference type="InterPro" id="IPR013783">
    <property type="entry name" value="Ig-like_fold"/>
</dbReference>
<name>A0AAV1HAI7_XYRNO</name>
<sequence>METVLSICLLVFILGCNLSAAVKQEIVQERTYVSLHCPQSVVRNVTWSREKDGVRTDILTVDGDRNIKHINDSHKYYDSLADKSLLISKVRLTDSGQYFCNSEAAVDLTVVPSGTLVLDATEETTVTLKCSSKAGGSADPTWSTGSGEIQSQRRFYVSSAHRTLKIRRVKPADSGLYYCDGKAAAYLRVMGEDQSEGGKKTETTTTNREETERATETVPIRPPPTDGDRTTTEETETKTTQHTDSEKTETMTTTQPETNREETERTTETVSLRPPSTDGDTTTTEETKRTRTTQHTEDTDKGKKTTPTTPLVLGAAVSFLFIVFIVIIIVFKRRRSKKQGKDETHVYDEIQEGLVCGPNQNDPTYSIISDLPLTGKMNVTSLANESPYSLIEDTRTGSTQTAEGPYFLLQKPKTLENNCDVTTESDDAQLFRVPWEEEEDQRRGKVSVWILHTVLIFCRENSTAVIRFSVPEDHHICLRCAGPDDSYVVWTNQDRTVLVSRQEDNETNEDPDRFLLLSDGSLLLLKLQDSDSGEYRCNERLVAELQVLTGRDFSVSAGRTLLLPCSGSYRPRLRWFHRKRAGGRRELIFTWFGNGTVKPEREGGRLSYRNNSLQIQNLQLGDAGEYLCNGNLQARLTVLTDQSDPNSKTTTPDVTTTVETKKKEKRRNENVLLMVAVVGLGLMILFLAAVCVLLTSMRCRKEKKYSRSASQRNEDTELQLWKTSDTHTDREAAENLPLPEETIHYASLGRQNWRDRPCRTPPDQNQHNVIYSSVITRPAAR</sequence>
<accession>A0AAV1HAI7</accession>
<evidence type="ECO:0000259" key="5">
    <source>
        <dbReference type="PROSITE" id="PS50835"/>
    </source>
</evidence>
<keyword evidence="4" id="KW-0732">Signal</keyword>
<dbReference type="InterPro" id="IPR013106">
    <property type="entry name" value="Ig_V-set"/>
</dbReference>
<dbReference type="GO" id="GO:0030424">
    <property type="term" value="C:axon"/>
    <property type="evidence" value="ECO:0007669"/>
    <property type="project" value="TreeGrafter"/>
</dbReference>